<sequence length="222" mass="24471">MQQVGLKPSFFTFGSILKTCGGGGIQERGKLVHAHIIKTGFESDVYVGFEIVDMYAECEGIEDALVVFYKMPERNVATYDLMITGVFQTTDVELSQKCGKEALNMFIQLQQIGMKPNHLTFLGILGVCSSLEFLEHGKQVHNHVIKGKLELNEFLGSALEQGGKIHAHSIKIGYALLVVVVNALIDMYGKCGSIDDVGTLFGRMLKRDVVSWSVLISGYAQY</sequence>
<reference evidence="2 3" key="1">
    <citation type="journal article" date="2021" name="Nat. Plants">
        <title>The Taxus genome provides insights into paclitaxel biosynthesis.</title>
        <authorList>
            <person name="Xiong X."/>
            <person name="Gou J."/>
            <person name="Liao Q."/>
            <person name="Li Y."/>
            <person name="Zhou Q."/>
            <person name="Bi G."/>
            <person name="Li C."/>
            <person name="Du R."/>
            <person name="Wang X."/>
            <person name="Sun T."/>
            <person name="Guo L."/>
            <person name="Liang H."/>
            <person name="Lu P."/>
            <person name="Wu Y."/>
            <person name="Zhang Z."/>
            <person name="Ro D.K."/>
            <person name="Shang Y."/>
            <person name="Huang S."/>
            <person name="Yan J."/>
        </authorList>
    </citation>
    <scope>NUCLEOTIDE SEQUENCE [LARGE SCALE GENOMIC DNA]</scope>
    <source>
        <strain evidence="2">Ta-2019</strain>
    </source>
</reference>
<dbReference type="EMBL" id="JAHRHJ020000009">
    <property type="protein sequence ID" value="KAH9300448.1"/>
    <property type="molecule type" value="Genomic_DNA"/>
</dbReference>
<accession>A0AA38CKB9</accession>
<dbReference type="InterPro" id="IPR011990">
    <property type="entry name" value="TPR-like_helical_dom_sf"/>
</dbReference>
<dbReference type="Gene3D" id="1.25.40.10">
    <property type="entry name" value="Tetratricopeptide repeat domain"/>
    <property type="match status" value="2"/>
</dbReference>
<evidence type="ECO:0000313" key="2">
    <source>
        <dbReference type="EMBL" id="KAH9300448.1"/>
    </source>
</evidence>
<dbReference type="PANTHER" id="PTHR47926">
    <property type="entry name" value="PENTATRICOPEPTIDE REPEAT-CONTAINING PROTEIN"/>
    <property type="match status" value="1"/>
</dbReference>
<gene>
    <name evidence="2" type="ORF">KI387_012031</name>
</gene>
<dbReference type="PANTHER" id="PTHR47926:SF347">
    <property type="entry name" value="PENTATRICOPEPTIDE REPEAT-CONTAINING PROTEIN"/>
    <property type="match status" value="1"/>
</dbReference>
<protein>
    <recommendedName>
        <fullName evidence="4">Pentatricopeptide repeat-containing protein</fullName>
    </recommendedName>
</protein>
<dbReference type="GO" id="GO:0009451">
    <property type="term" value="P:RNA modification"/>
    <property type="evidence" value="ECO:0007669"/>
    <property type="project" value="InterPro"/>
</dbReference>
<keyword evidence="3" id="KW-1185">Reference proteome</keyword>
<evidence type="ECO:0000256" key="1">
    <source>
        <dbReference type="ARBA" id="ARBA00022737"/>
    </source>
</evidence>
<name>A0AA38CKB9_TAXCH</name>
<dbReference type="Proteomes" id="UP000824469">
    <property type="component" value="Unassembled WGS sequence"/>
</dbReference>
<dbReference type="GO" id="GO:0003723">
    <property type="term" value="F:RNA binding"/>
    <property type="evidence" value="ECO:0007669"/>
    <property type="project" value="InterPro"/>
</dbReference>
<evidence type="ECO:0008006" key="4">
    <source>
        <dbReference type="Google" id="ProtNLM"/>
    </source>
</evidence>
<comment type="caution">
    <text evidence="2">The sequence shown here is derived from an EMBL/GenBank/DDBJ whole genome shotgun (WGS) entry which is preliminary data.</text>
</comment>
<proteinExistence type="predicted"/>
<dbReference type="AlphaFoldDB" id="A0AA38CKB9"/>
<dbReference type="Pfam" id="PF01535">
    <property type="entry name" value="PPR"/>
    <property type="match status" value="1"/>
</dbReference>
<dbReference type="InterPro" id="IPR002885">
    <property type="entry name" value="PPR_rpt"/>
</dbReference>
<dbReference type="InterPro" id="IPR046960">
    <property type="entry name" value="PPR_At4g14850-like_plant"/>
</dbReference>
<evidence type="ECO:0000313" key="3">
    <source>
        <dbReference type="Proteomes" id="UP000824469"/>
    </source>
</evidence>
<dbReference type="NCBIfam" id="TIGR00756">
    <property type="entry name" value="PPR"/>
    <property type="match status" value="1"/>
</dbReference>
<organism evidence="2 3">
    <name type="scientific">Taxus chinensis</name>
    <name type="common">Chinese yew</name>
    <name type="synonym">Taxus wallichiana var. chinensis</name>
    <dbReference type="NCBI Taxonomy" id="29808"/>
    <lineage>
        <taxon>Eukaryota</taxon>
        <taxon>Viridiplantae</taxon>
        <taxon>Streptophyta</taxon>
        <taxon>Embryophyta</taxon>
        <taxon>Tracheophyta</taxon>
        <taxon>Spermatophyta</taxon>
        <taxon>Pinopsida</taxon>
        <taxon>Pinidae</taxon>
        <taxon>Conifers II</taxon>
        <taxon>Cupressales</taxon>
        <taxon>Taxaceae</taxon>
        <taxon>Taxus</taxon>
    </lineage>
</organism>
<keyword evidence="1" id="KW-0677">Repeat</keyword>